<keyword evidence="1" id="KW-0813">Transport</keyword>
<feature type="transmembrane region" description="Helical" evidence="2">
    <location>
        <begin position="220"/>
        <end position="241"/>
    </location>
</feature>
<gene>
    <name evidence="3" type="ORF">SPIRO4BDMA_80148</name>
</gene>
<dbReference type="Pfam" id="PF01554">
    <property type="entry name" value="MatE"/>
    <property type="match status" value="2"/>
</dbReference>
<dbReference type="GO" id="GO:0005886">
    <property type="term" value="C:plasma membrane"/>
    <property type="evidence" value="ECO:0007669"/>
    <property type="project" value="TreeGrafter"/>
</dbReference>
<feature type="transmembrane region" description="Helical" evidence="2">
    <location>
        <begin position="36"/>
        <end position="56"/>
    </location>
</feature>
<feature type="transmembrane region" description="Helical" evidence="2">
    <location>
        <begin position="312"/>
        <end position="334"/>
    </location>
</feature>
<name>A0A3P3XUQ4_9SPIR</name>
<feature type="transmembrane region" description="Helical" evidence="2">
    <location>
        <begin position="159"/>
        <end position="176"/>
    </location>
</feature>
<feature type="transmembrane region" description="Helical" evidence="2">
    <location>
        <begin position="188"/>
        <end position="208"/>
    </location>
</feature>
<feature type="transmembrane region" description="Helical" evidence="2">
    <location>
        <begin position="346"/>
        <end position="371"/>
    </location>
</feature>
<dbReference type="NCBIfam" id="TIGR00797">
    <property type="entry name" value="matE"/>
    <property type="match status" value="1"/>
</dbReference>
<reference evidence="3" key="1">
    <citation type="submission" date="2017-02" db="EMBL/GenBank/DDBJ databases">
        <authorList>
            <person name="Regsiter A."/>
            <person name="William W."/>
        </authorList>
    </citation>
    <scope>NUCLEOTIDE SEQUENCE</scope>
    <source>
        <strain evidence="3">BdmA 4</strain>
    </source>
</reference>
<keyword evidence="2" id="KW-0472">Membrane</keyword>
<organism evidence="3">
    <name type="scientific">uncultured spirochete</name>
    <dbReference type="NCBI Taxonomy" id="156406"/>
    <lineage>
        <taxon>Bacteria</taxon>
        <taxon>Pseudomonadati</taxon>
        <taxon>Spirochaetota</taxon>
        <taxon>Spirochaetia</taxon>
        <taxon>Spirochaetales</taxon>
        <taxon>environmental samples</taxon>
    </lineage>
</organism>
<dbReference type="InterPro" id="IPR050222">
    <property type="entry name" value="MATE_MdtK"/>
</dbReference>
<dbReference type="AlphaFoldDB" id="A0A3P3XUQ4"/>
<dbReference type="GO" id="GO:0042910">
    <property type="term" value="F:xenobiotic transmembrane transporter activity"/>
    <property type="evidence" value="ECO:0007669"/>
    <property type="project" value="InterPro"/>
</dbReference>
<dbReference type="PANTHER" id="PTHR43298:SF2">
    <property type="entry name" value="FMN_FAD EXPORTER YEEO-RELATED"/>
    <property type="match status" value="1"/>
</dbReference>
<accession>A0A3P3XUQ4</accession>
<feature type="transmembrane region" description="Helical" evidence="2">
    <location>
        <begin position="117"/>
        <end position="139"/>
    </location>
</feature>
<sequence>MMSAPIVTEKNMLNKSIHALARPLRFFGPGPFYREALALAVPVMLQSLITGLVSLVDNFMVAGLGDAKMAGVNIANQVNFIFMVIINVVSMAGGIFLSQHRGAQNREGMMQSFRFKLVMGTGISILYFAACQLVPEALLSLMVSNNAEGAVIVAEGARYMRAVSFSFIPLALSGAIGSSFRDIGEPKVPLIVSTGAAIANTIGNWFLIYGNLGAPRLEVVGAAIATVMARGLEIAAFLFVLQKRKPAFSFKVKAIFKIDGKFLGGVLSRSAMMFFSETAWVVSETIITALYNRRGGPETVAGMAAGWSVANLFFLVFPAIHTATNVIVGSTLGAGKLDEGRAKARWIMAGSIVFGVGAGLAAMLSTAAVPLVFGNLSDAAQHITRSIIIVIGIYLPLWCLLNAQFGVSRAGGDTLMGLLVDVGVTYAVFIPVAFVIARYTAWGPVALFGIAKLSDIPKAIVAGWWLKKERWVRNLTVSSVFKAIL</sequence>
<dbReference type="EMBL" id="FWDO01000008">
    <property type="protein sequence ID" value="SLM20041.1"/>
    <property type="molecule type" value="Genomic_DNA"/>
</dbReference>
<keyword evidence="2" id="KW-1133">Transmembrane helix</keyword>
<feature type="transmembrane region" description="Helical" evidence="2">
    <location>
        <begin position="415"/>
        <end position="439"/>
    </location>
</feature>
<evidence type="ECO:0000313" key="3">
    <source>
        <dbReference type="EMBL" id="SLM20041.1"/>
    </source>
</evidence>
<keyword evidence="2" id="KW-0812">Transmembrane</keyword>
<feature type="transmembrane region" description="Helical" evidence="2">
    <location>
        <begin position="383"/>
        <end position="403"/>
    </location>
</feature>
<evidence type="ECO:0000256" key="1">
    <source>
        <dbReference type="ARBA" id="ARBA00022448"/>
    </source>
</evidence>
<feature type="transmembrane region" description="Helical" evidence="2">
    <location>
        <begin position="262"/>
        <end position="282"/>
    </location>
</feature>
<dbReference type="InterPro" id="IPR002528">
    <property type="entry name" value="MATE_fam"/>
</dbReference>
<feature type="transmembrane region" description="Helical" evidence="2">
    <location>
        <begin position="76"/>
        <end position="97"/>
    </location>
</feature>
<dbReference type="GO" id="GO:0015297">
    <property type="term" value="F:antiporter activity"/>
    <property type="evidence" value="ECO:0007669"/>
    <property type="project" value="InterPro"/>
</dbReference>
<evidence type="ECO:0000256" key="2">
    <source>
        <dbReference type="SAM" id="Phobius"/>
    </source>
</evidence>
<proteinExistence type="predicted"/>
<protein>
    <submittedName>
        <fullName evidence="3">MATE efflux family protein</fullName>
    </submittedName>
</protein>
<dbReference type="PANTHER" id="PTHR43298">
    <property type="entry name" value="MULTIDRUG RESISTANCE PROTEIN NORM-RELATED"/>
    <property type="match status" value="1"/>
</dbReference>